<geneLocation type="plasmid" evidence="1">
    <name>pQBR57</name>
</geneLocation>
<gene>
    <name evidence="1" type="ORF">PQBR57_0190</name>
</gene>
<reference evidence="1" key="2">
    <citation type="submission" date="2015-06" db="EMBL/GenBank/DDBJ databases">
        <title>Environmentally co-occuring mercury resistance plasmids are genetically and phenotypically diverse and confer variable context-dependent fitness effects.</title>
        <authorList>
            <person name="Hall J.P.J."/>
            <person name="Harrison E."/>
            <person name="Lilley A.K."/>
            <person name="Paterson S."/>
            <person name="Spiers A.J."/>
            <person name="Brockhurst M.A."/>
        </authorList>
    </citation>
    <scope>NUCLEOTIDE SEQUENCE [LARGE SCALE GENOMIC DNA]</scope>
    <source>
        <strain evidence="1">SBW25</strain>
        <plasmid evidence="1">pQBR57</plasmid>
    </source>
</reference>
<organism evidence="1">
    <name type="scientific">Pseudomonas fluorescens (strain SBW25)</name>
    <dbReference type="NCBI Taxonomy" id="216595"/>
    <lineage>
        <taxon>Bacteria</taxon>
        <taxon>Pseudomonadati</taxon>
        <taxon>Pseudomonadota</taxon>
        <taxon>Gammaproteobacteria</taxon>
        <taxon>Pseudomonadales</taxon>
        <taxon>Pseudomonadaceae</taxon>
        <taxon>Pseudomonas</taxon>
    </lineage>
</organism>
<accession>A0A0G4E564</accession>
<reference evidence="1" key="1">
    <citation type="submission" date="2014-12" db="EMBL/GenBank/DDBJ databases">
        <authorList>
            <person name="Hall J."/>
        </authorList>
    </citation>
    <scope>NUCLEOTIDE SEQUENCE [LARGE SCALE GENOMIC DNA]</scope>
    <source>
        <strain evidence="1">SBW25</strain>
        <plasmid evidence="1">pQBR57</plasmid>
    </source>
</reference>
<keyword evidence="1" id="KW-0614">Plasmid</keyword>
<evidence type="ECO:0000313" key="1">
    <source>
        <dbReference type="EMBL" id="CEK42143.1"/>
    </source>
</evidence>
<sequence length="71" mass="8102">MTKPTPAHAAIAAADDVLDAMRQDAERYRLLREYWIQIEGHATVKRALGLDLWCDEQRANLDRSNLQSPPQ</sequence>
<dbReference type="EMBL" id="LN713926">
    <property type="protein sequence ID" value="CEK42143.1"/>
    <property type="molecule type" value="Genomic_DNA"/>
</dbReference>
<protein>
    <submittedName>
        <fullName evidence="1">Uncharacterized protein</fullName>
    </submittedName>
</protein>
<dbReference type="AlphaFoldDB" id="A0A0G4E564"/>
<dbReference type="RefSeq" id="WP_192963336.1">
    <property type="nucleotide sequence ID" value="NZ_LN713926.1"/>
</dbReference>
<proteinExistence type="predicted"/>
<name>A0A0G4E564_PSEFS</name>